<protein>
    <submittedName>
        <fullName evidence="1">Uncharacterized protein</fullName>
    </submittedName>
</protein>
<evidence type="ECO:0000313" key="1">
    <source>
        <dbReference type="EMBL" id="OZU87588.1"/>
    </source>
</evidence>
<name>A0A265N6E2_9BACI</name>
<dbReference type="EMBL" id="NPMS01000009">
    <property type="protein sequence ID" value="OZU87588.1"/>
    <property type="molecule type" value="Genomic_DNA"/>
</dbReference>
<gene>
    <name evidence="1" type="ORF">CIL03_15985</name>
</gene>
<dbReference type="AlphaFoldDB" id="A0A265N6E2"/>
<evidence type="ECO:0000313" key="2">
    <source>
        <dbReference type="Proteomes" id="UP000216498"/>
    </source>
</evidence>
<reference evidence="1 2" key="1">
    <citation type="submission" date="2017-08" db="EMBL/GenBank/DDBJ databases">
        <title>Virgibacillus indicus sp. nov. and Virgibacillus profoundi sp. nov, two moderately halophilic bacteria isolated from marine sediment by using the Microfluidic Streak Plate.</title>
        <authorList>
            <person name="Xu B."/>
            <person name="Hu B."/>
            <person name="Wang J."/>
            <person name="Zhu Y."/>
            <person name="Huang L."/>
            <person name="Du W."/>
            <person name="Huang Y."/>
        </authorList>
    </citation>
    <scope>NUCLEOTIDE SEQUENCE [LARGE SCALE GENOMIC DNA]</scope>
    <source>
        <strain evidence="1 2">IO3-P2-C2</strain>
    </source>
</reference>
<organism evidence="1 2">
    <name type="scientific">Virgibacillus indicus</name>
    <dbReference type="NCBI Taxonomy" id="2024554"/>
    <lineage>
        <taxon>Bacteria</taxon>
        <taxon>Bacillati</taxon>
        <taxon>Bacillota</taxon>
        <taxon>Bacilli</taxon>
        <taxon>Bacillales</taxon>
        <taxon>Bacillaceae</taxon>
        <taxon>Virgibacillus</taxon>
    </lineage>
</organism>
<sequence>MLISLISPYSPHLLFLFISTISKFFLPILQDERKWETVKGMMTSLLDLCQKIVHSKEKFKYYVNVKKRPLSYQAGLCSKDNRSS</sequence>
<keyword evidence="2" id="KW-1185">Reference proteome</keyword>
<dbReference type="Proteomes" id="UP000216498">
    <property type="component" value="Unassembled WGS sequence"/>
</dbReference>
<accession>A0A265N6E2</accession>
<comment type="caution">
    <text evidence="1">The sequence shown here is derived from an EMBL/GenBank/DDBJ whole genome shotgun (WGS) entry which is preliminary data.</text>
</comment>
<proteinExistence type="predicted"/>